<protein>
    <submittedName>
        <fullName evidence="1">DUF4270 family protein</fullName>
    </submittedName>
</protein>
<gene>
    <name evidence="1" type="ORF">ECE50_026645</name>
</gene>
<keyword evidence="2" id="KW-1185">Reference proteome</keyword>
<dbReference type="PROSITE" id="PS51257">
    <property type="entry name" value="PROKAR_LIPOPROTEIN"/>
    <property type="match status" value="1"/>
</dbReference>
<evidence type="ECO:0000313" key="1">
    <source>
        <dbReference type="EMBL" id="NSL90430.1"/>
    </source>
</evidence>
<dbReference type="AlphaFoldDB" id="A0A3S1CPM4"/>
<dbReference type="InterPro" id="IPR025366">
    <property type="entry name" value="DUF4270"/>
</dbReference>
<dbReference type="Pfam" id="PF14092">
    <property type="entry name" value="DUF4270"/>
    <property type="match status" value="1"/>
</dbReference>
<organism evidence="1 2">
    <name type="scientific">Chitinophaga solisilvae</name>
    <dbReference type="NCBI Taxonomy" id="1233460"/>
    <lineage>
        <taxon>Bacteria</taxon>
        <taxon>Pseudomonadati</taxon>
        <taxon>Bacteroidota</taxon>
        <taxon>Chitinophagia</taxon>
        <taxon>Chitinophagales</taxon>
        <taxon>Chitinophagaceae</taxon>
        <taxon>Chitinophaga</taxon>
    </lineage>
</organism>
<comment type="caution">
    <text evidence="1">The sequence shown here is derived from an EMBL/GenBank/DDBJ whole genome shotgun (WGS) entry which is preliminary data.</text>
</comment>
<evidence type="ECO:0000313" key="2">
    <source>
        <dbReference type="Proteomes" id="UP000281028"/>
    </source>
</evidence>
<reference evidence="1" key="1">
    <citation type="submission" date="2020-05" db="EMBL/GenBank/DDBJ databases">
        <title>Chitinophaga laudate sp. nov., isolated from a tropical peat swamp.</title>
        <authorList>
            <person name="Goh C.B.S."/>
            <person name="Lee M.S."/>
            <person name="Parimannan S."/>
            <person name="Pasbakhsh P."/>
            <person name="Yule C.M."/>
            <person name="Rajandas H."/>
            <person name="Loke S."/>
            <person name="Croft L."/>
            <person name="Tan J.B.L."/>
        </authorList>
    </citation>
    <scope>NUCLEOTIDE SEQUENCE</scope>
    <source>
        <strain evidence="1">Mgbs1</strain>
    </source>
</reference>
<dbReference type="OrthoDB" id="1092930at2"/>
<dbReference type="EMBL" id="RIAR02000001">
    <property type="protein sequence ID" value="NSL90430.1"/>
    <property type="molecule type" value="Genomic_DNA"/>
</dbReference>
<proteinExistence type="predicted"/>
<accession>A0A3S1CPM4</accession>
<dbReference type="Proteomes" id="UP000281028">
    <property type="component" value="Unassembled WGS sequence"/>
</dbReference>
<sequence length="445" mass="49205">MNYTVYRLLTLLQRNYPRCSILSGILLLTTLYSCQKQGFTYENVVDNQQTDYILTDTLSVTMKTIRYDSVPTSGTGTLLAGFRADPLFGKYTVSSFFQIGQPATWDIPVNGSQYDSLLLIMRPNGYIAGDSTIPQHLQVLRVTQKIQFAKNFSSLYNNSNFSTESTVAGTFSGIIRPNTDKTIRIRMTDALGSQLFTMLRAKHPDITDITRFLEFFKGLKIAPGPGSQAVTGFQAQDTGLVLRLYYHQQEMIPVARSADFKLNAADLQFNQVTADRSGTPIAGFSPTVKELPSAATGNSGFIQSITGVATRIDIPYLKNMLNLGQFFKMMKVVLTVTPAAGSYASGKQLPPNLAVCAVNKANEVTDTLSYGNLTVDNLYNERTGYTFDITSYCNSQLTADILNTRGLLLTTPGGTYRTSLDRLVINDQLISKGKIKVQVYYLLYK</sequence>
<name>A0A3S1CPM4_9BACT</name>